<proteinExistence type="predicted"/>
<keyword evidence="1" id="KW-0472">Membrane</keyword>
<protein>
    <submittedName>
        <fullName evidence="2">Uncharacterized protein</fullName>
    </submittedName>
</protein>
<name>A0A3M7R9E9_BRAPC</name>
<accession>A0A3M7R9E9</accession>
<reference evidence="2 3" key="1">
    <citation type="journal article" date="2018" name="Sci. Rep.">
        <title>Genomic signatures of local adaptation to the degree of environmental predictability in rotifers.</title>
        <authorList>
            <person name="Franch-Gras L."/>
            <person name="Hahn C."/>
            <person name="Garcia-Roger E.M."/>
            <person name="Carmona M.J."/>
            <person name="Serra M."/>
            <person name="Gomez A."/>
        </authorList>
    </citation>
    <scope>NUCLEOTIDE SEQUENCE [LARGE SCALE GENOMIC DNA]</scope>
    <source>
        <strain evidence="2">HYR1</strain>
    </source>
</reference>
<dbReference type="EMBL" id="REGN01003890">
    <property type="protein sequence ID" value="RNA20242.1"/>
    <property type="molecule type" value="Genomic_DNA"/>
</dbReference>
<dbReference type="AlphaFoldDB" id="A0A3M7R9E9"/>
<keyword evidence="1" id="KW-0812">Transmembrane</keyword>
<dbReference type="Proteomes" id="UP000276133">
    <property type="component" value="Unassembled WGS sequence"/>
</dbReference>
<organism evidence="2 3">
    <name type="scientific">Brachionus plicatilis</name>
    <name type="common">Marine rotifer</name>
    <name type="synonym">Brachionus muelleri</name>
    <dbReference type="NCBI Taxonomy" id="10195"/>
    <lineage>
        <taxon>Eukaryota</taxon>
        <taxon>Metazoa</taxon>
        <taxon>Spiralia</taxon>
        <taxon>Gnathifera</taxon>
        <taxon>Rotifera</taxon>
        <taxon>Eurotatoria</taxon>
        <taxon>Monogononta</taxon>
        <taxon>Pseudotrocha</taxon>
        <taxon>Ploima</taxon>
        <taxon>Brachionidae</taxon>
        <taxon>Brachionus</taxon>
    </lineage>
</organism>
<evidence type="ECO:0000313" key="2">
    <source>
        <dbReference type="EMBL" id="RNA20242.1"/>
    </source>
</evidence>
<sequence>MGLKNPFRVVFHIIALFIIIIINLYYDLALSLLYSIYLFIYFNERLVGDYDLVRSSTKFEFKQNLNDSIIPSFSNSLLSRHISFTLLSQSLLSSSLFLISHEKIPSSSLKIDFLLISSSFLLVSSINPLISVLVPSVRIHRKVLVYIHNFYACLHLYICDAKVVCSEKASYGAFDS</sequence>
<comment type="caution">
    <text evidence="2">The sequence shown here is derived from an EMBL/GenBank/DDBJ whole genome shotgun (WGS) entry which is preliminary data.</text>
</comment>
<evidence type="ECO:0000256" key="1">
    <source>
        <dbReference type="SAM" id="Phobius"/>
    </source>
</evidence>
<gene>
    <name evidence="2" type="ORF">BpHYR1_047979</name>
</gene>
<feature type="transmembrane region" description="Helical" evidence="1">
    <location>
        <begin position="111"/>
        <end position="134"/>
    </location>
</feature>
<evidence type="ECO:0000313" key="3">
    <source>
        <dbReference type="Proteomes" id="UP000276133"/>
    </source>
</evidence>
<feature type="transmembrane region" description="Helical" evidence="1">
    <location>
        <begin position="9"/>
        <end position="42"/>
    </location>
</feature>
<keyword evidence="3" id="KW-1185">Reference proteome</keyword>
<keyword evidence="1" id="KW-1133">Transmembrane helix</keyword>